<accession>A0A1G8KJ54</accession>
<keyword evidence="5" id="KW-1185">Reference proteome</keyword>
<dbReference type="Proteomes" id="UP000199258">
    <property type="component" value="Unassembled WGS sequence"/>
</dbReference>
<organism evidence="4 5">
    <name type="scientific">Arthrobacter subterraneus</name>
    <dbReference type="NCBI Taxonomy" id="335973"/>
    <lineage>
        <taxon>Bacteria</taxon>
        <taxon>Bacillati</taxon>
        <taxon>Actinomycetota</taxon>
        <taxon>Actinomycetes</taxon>
        <taxon>Micrococcales</taxon>
        <taxon>Micrococcaceae</taxon>
        <taxon>Arthrobacter</taxon>
    </lineage>
</organism>
<evidence type="ECO:0000256" key="1">
    <source>
        <dbReference type="SAM" id="MobiDB-lite"/>
    </source>
</evidence>
<feature type="compositionally biased region" description="Low complexity" evidence="1">
    <location>
        <begin position="59"/>
        <end position="88"/>
    </location>
</feature>
<feature type="domain" description="DUF4232" evidence="3">
    <location>
        <begin position="93"/>
        <end position="224"/>
    </location>
</feature>
<dbReference type="EMBL" id="FNDT01000011">
    <property type="protein sequence ID" value="SDI43415.1"/>
    <property type="molecule type" value="Genomic_DNA"/>
</dbReference>
<dbReference type="Pfam" id="PF14016">
    <property type="entry name" value="DUF4232"/>
    <property type="match status" value="1"/>
</dbReference>
<gene>
    <name evidence="4" type="ORF">SAMN04488693_11155</name>
</gene>
<feature type="chain" id="PRO_5039474380" description="DUF4232 domain-containing protein" evidence="2">
    <location>
        <begin position="28"/>
        <end position="230"/>
    </location>
</feature>
<name>A0A1G8KJ54_9MICC</name>
<proteinExistence type="predicted"/>
<dbReference type="AlphaFoldDB" id="A0A1G8KJ54"/>
<dbReference type="RefSeq" id="WP_175460160.1">
    <property type="nucleotide sequence ID" value="NZ_FNDT01000011.1"/>
</dbReference>
<dbReference type="STRING" id="335973.SAMN04488693_11155"/>
<feature type="region of interest" description="Disordered" evidence="1">
    <location>
        <begin position="22"/>
        <end position="88"/>
    </location>
</feature>
<evidence type="ECO:0000259" key="3">
    <source>
        <dbReference type="Pfam" id="PF14016"/>
    </source>
</evidence>
<feature type="signal peptide" evidence="2">
    <location>
        <begin position="1"/>
        <end position="27"/>
    </location>
</feature>
<evidence type="ECO:0000256" key="2">
    <source>
        <dbReference type="SAM" id="SignalP"/>
    </source>
</evidence>
<dbReference type="InterPro" id="IPR025326">
    <property type="entry name" value="DUF4232"/>
</dbReference>
<protein>
    <recommendedName>
        <fullName evidence="3">DUF4232 domain-containing protein</fullName>
    </recommendedName>
</protein>
<feature type="compositionally biased region" description="Low complexity" evidence="1">
    <location>
        <begin position="22"/>
        <end position="51"/>
    </location>
</feature>
<evidence type="ECO:0000313" key="4">
    <source>
        <dbReference type="EMBL" id="SDI43415.1"/>
    </source>
</evidence>
<dbReference type="PROSITE" id="PS51257">
    <property type="entry name" value="PROKAR_LIPOPROTEIN"/>
    <property type="match status" value="1"/>
</dbReference>
<reference evidence="4 5" key="1">
    <citation type="submission" date="2016-10" db="EMBL/GenBank/DDBJ databases">
        <authorList>
            <person name="de Groot N.N."/>
        </authorList>
    </citation>
    <scope>NUCLEOTIDE SEQUENCE [LARGE SCALE GENOMIC DNA]</scope>
    <source>
        <strain evidence="4 5">NP_1H</strain>
    </source>
</reference>
<keyword evidence="2" id="KW-0732">Signal</keyword>
<sequence>MTTRASVPRLLAAAATLGALALSGCGAGDPAAEETSPAPSASAGQTTAEAEPTPEDSESASAEPSESSEPSPSESASESPEASPTAAAADGVCTSDMLSAVLETEMGGGAAGSVYRQIIFTNTADEQCEITGYPGVSYVDAAGNQVGAPADREPAQSSEVVLAPGESAVAPVKQTNAQNYGADCLLTDTVGLRVYPPNDTASLIVDQTGTACASEDIVLMTVAPTKPLSP</sequence>
<evidence type="ECO:0000313" key="5">
    <source>
        <dbReference type="Proteomes" id="UP000199258"/>
    </source>
</evidence>